<evidence type="ECO:0000256" key="2">
    <source>
        <dbReference type="ARBA" id="ARBA00023125"/>
    </source>
</evidence>
<dbReference type="InterPro" id="IPR029016">
    <property type="entry name" value="GAF-like_dom_sf"/>
</dbReference>
<evidence type="ECO:0000313" key="8">
    <source>
        <dbReference type="Proteomes" id="UP000000270"/>
    </source>
</evidence>
<evidence type="ECO:0000256" key="3">
    <source>
        <dbReference type="ARBA" id="ARBA00023163"/>
    </source>
</evidence>
<reference evidence="7 8" key="1">
    <citation type="journal article" date="2007" name="Appl. Environ. Microbiol.">
        <title>Rhizobial factors required for stem nodule maturation and maintenance in Sesbania rostrata-Azorhizobium caulinodans ORS571 symbiosis.</title>
        <authorList>
            <person name="Suzuki S."/>
            <person name="Aono T."/>
            <person name="Lee KB."/>
            <person name="Suzuki T."/>
            <person name="Liu CT."/>
            <person name="Miwa H."/>
            <person name="Wakao S."/>
            <person name="Iki T."/>
            <person name="Oyaizu H."/>
        </authorList>
    </citation>
    <scope>NUCLEOTIDE SEQUENCE [LARGE SCALE GENOMIC DNA]</scope>
    <source>
        <strain evidence="8">ATCC 43989 / DSM 5975 / JCM 20966 / LMG 6465 / NBRC 14845 / NCIMB 13405 / ORS 571</strain>
    </source>
</reference>
<dbReference type="InterPro" id="IPR036388">
    <property type="entry name" value="WH-like_DNA-bd_sf"/>
</dbReference>
<evidence type="ECO:0000259" key="5">
    <source>
        <dbReference type="PROSITE" id="PS51077"/>
    </source>
</evidence>
<dbReference type="InterPro" id="IPR014757">
    <property type="entry name" value="Tscrpt_reg_IclR_C"/>
</dbReference>
<dbReference type="SUPFAM" id="SSF46785">
    <property type="entry name" value="Winged helix' DNA-binding domain"/>
    <property type="match status" value="1"/>
</dbReference>
<accession>A8ICE5</accession>
<keyword evidence="1" id="KW-0805">Transcription regulation</keyword>
<dbReference type="EMBL" id="AP009384">
    <property type="protein sequence ID" value="BAF89196.1"/>
    <property type="molecule type" value="Genomic_DNA"/>
</dbReference>
<reference evidence="8" key="2">
    <citation type="submission" date="2007-04" db="EMBL/GenBank/DDBJ databases">
        <title>Complete genome sequence of the nitrogen-fixing bacterium Azorhizobium caulinodans ORS571.</title>
        <authorList>
            <person name="Lee K.B."/>
            <person name="Backer P.D."/>
            <person name="Aono T."/>
            <person name="Liu C.T."/>
            <person name="Suzuki S."/>
            <person name="Suzuki T."/>
            <person name="Kaneko T."/>
            <person name="Yamada M."/>
            <person name="Tabata S."/>
            <person name="Kupfer D.M."/>
            <person name="Najar F.Z."/>
            <person name="Wiley G.B."/>
            <person name="Roe B."/>
            <person name="Binnewies T."/>
            <person name="Ussery D."/>
            <person name="Vereecke D."/>
            <person name="Gevers D."/>
            <person name="Holsters M."/>
            <person name="Oyaizu H."/>
        </authorList>
    </citation>
    <scope>NUCLEOTIDE SEQUENCE [LARGE SCALE GENOMIC DNA]</scope>
    <source>
        <strain evidence="8">ATCC 43989 / DSM 5975 / JCM 20966 / LMG 6465 / NBRC 14845 / NCIMB 13405 / ORS 571</strain>
    </source>
</reference>
<dbReference type="PROSITE" id="PS51078">
    <property type="entry name" value="ICLR_ED"/>
    <property type="match status" value="1"/>
</dbReference>
<reference evidence="7 8" key="6">
    <citation type="journal article" date="2011" name="Appl. Environ. Microbiol.">
        <title>Involvement of the azorhizobial chromosome partition gene (parA) in the onset of bacteroid differentiation during Sesbania rostrata stem nodule development.</title>
        <authorList>
            <person name="Liu CT."/>
            <person name="Lee KB."/>
            <person name="Wang YS."/>
            <person name="Peng MH."/>
            <person name="Lee KT."/>
            <person name="Suzuki S."/>
            <person name="Suzuki T."/>
            <person name="Oyaizu H."/>
        </authorList>
    </citation>
    <scope>NUCLEOTIDE SEQUENCE [LARGE SCALE GENOMIC DNA]</scope>
    <source>
        <strain evidence="8">ATCC 43989 / DSM 5975 / JCM 20966 / LMG 6465 / NBRC 14845 / NCIMB 13405 / ORS 571</strain>
    </source>
</reference>
<dbReference type="SUPFAM" id="SSF55781">
    <property type="entry name" value="GAF domain-like"/>
    <property type="match status" value="1"/>
</dbReference>
<keyword evidence="3" id="KW-0804">Transcription</keyword>
<dbReference type="InterPro" id="IPR036390">
    <property type="entry name" value="WH_DNA-bd_sf"/>
</dbReference>
<feature type="region of interest" description="Disordered" evidence="4">
    <location>
        <begin position="17"/>
        <end position="42"/>
    </location>
</feature>
<dbReference type="GO" id="GO:0003700">
    <property type="term" value="F:DNA-binding transcription factor activity"/>
    <property type="evidence" value="ECO:0007669"/>
    <property type="project" value="TreeGrafter"/>
</dbReference>
<organism evidence="7 8">
    <name type="scientific">Azorhizobium caulinodans (strain ATCC 43989 / DSM 5975 / JCM 20966 / LMG 6465 / NBRC 14845 / NCIMB 13405 / ORS 571)</name>
    <dbReference type="NCBI Taxonomy" id="438753"/>
    <lineage>
        <taxon>Bacteria</taxon>
        <taxon>Pseudomonadati</taxon>
        <taxon>Pseudomonadota</taxon>
        <taxon>Alphaproteobacteria</taxon>
        <taxon>Hyphomicrobiales</taxon>
        <taxon>Xanthobacteraceae</taxon>
        <taxon>Azorhizobium</taxon>
    </lineage>
</organism>
<dbReference type="eggNOG" id="COG1414">
    <property type="taxonomic scope" value="Bacteria"/>
</dbReference>
<dbReference type="GO" id="GO:0003677">
    <property type="term" value="F:DNA binding"/>
    <property type="evidence" value="ECO:0007669"/>
    <property type="project" value="UniProtKB-KW"/>
</dbReference>
<dbReference type="PANTHER" id="PTHR30136">
    <property type="entry name" value="HELIX-TURN-HELIX TRANSCRIPTIONAL REGULATOR, ICLR FAMILY"/>
    <property type="match status" value="1"/>
</dbReference>
<dbReference type="AlphaFoldDB" id="A8ICE5"/>
<dbReference type="SMART" id="SM00346">
    <property type="entry name" value="HTH_ICLR"/>
    <property type="match status" value="1"/>
</dbReference>
<name>A8ICE5_AZOC5</name>
<keyword evidence="2" id="KW-0238">DNA-binding</keyword>
<reference evidence="7 8" key="5">
    <citation type="journal article" date="2010" name="Appl. Environ. Microbiol.">
        <title>phrR-like gene praR of Azorhizobium caulinodans ORS571 is essential for symbiosis with Sesbania rostrata and is involved in expression of reb genes.</title>
        <authorList>
            <person name="Akiba N."/>
            <person name="Aono T."/>
            <person name="Toyazaki H."/>
            <person name="Sato S."/>
            <person name="Oyaizu H."/>
        </authorList>
    </citation>
    <scope>NUCLEOTIDE SEQUENCE [LARGE SCALE GENOMIC DNA]</scope>
    <source>
        <strain evidence="8">ATCC 43989 / DSM 5975 / JCM 20966 / LMG 6465 / NBRC 14845 / NCIMB 13405 / ORS 571</strain>
    </source>
</reference>
<dbReference type="FunFam" id="1.10.10.10:FF:000056">
    <property type="entry name" value="IclR family transcriptional regulator"/>
    <property type="match status" value="1"/>
</dbReference>
<dbReference type="Pfam" id="PF01614">
    <property type="entry name" value="IclR_C"/>
    <property type="match status" value="1"/>
</dbReference>
<gene>
    <name evidence="7" type="primary">iclR</name>
    <name evidence="7" type="ordered locus">AZC_3198</name>
</gene>
<dbReference type="InterPro" id="IPR005471">
    <property type="entry name" value="Tscrpt_reg_IclR_N"/>
</dbReference>
<dbReference type="GO" id="GO:0045892">
    <property type="term" value="P:negative regulation of DNA-templated transcription"/>
    <property type="evidence" value="ECO:0007669"/>
    <property type="project" value="TreeGrafter"/>
</dbReference>
<keyword evidence="8" id="KW-1185">Reference proteome</keyword>
<dbReference type="Pfam" id="PF09339">
    <property type="entry name" value="HTH_IclR"/>
    <property type="match status" value="1"/>
</dbReference>
<dbReference type="PROSITE" id="PS51077">
    <property type="entry name" value="HTH_ICLR"/>
    <property type="match status" value="1"/>
</dbReference>
<dbReference type="STRING" id="438753.AZC_3198"/>
<dbReference type="Proteomes" id="UP000000270">
    <property type="component" value="Chromosome"/>
</dbReference>
<evidence type="ECO:0000256" key="1">
    <source>
        <dbReference type="ARBA" id="ARBA00023015"/>
    </source>
</evidence>
<protein>
    <submittedName>
        <fullName evidence="7">Putative transcriptional regulator</fullName>
    </submittedName>
</protein>
<evidence type="ECO:0000313" key="7">
    <source>
        <dbReference type="EMBL" id="BAF89196.1"/>
    </source>
</evidence>
<evidence type="ECO:0000259" key="6">
    <source>
        <dbReference type="PROSITE" id="PS51078"/>
    </source>
</evidence>
<sequence length="298" mass="31900">MRFQPRPACRIVPGRRFASERPGHDGIGQSMGRRIAGARPAGEDKSEGLVRAVDRALGLLERVSDAPRGIALAQLAAEADLAASTAHRLLSTLEDRGFVRFERASGRWFIGRTALAVGAGYAGSRDMVACAQPILKRLGQACGETVNLGMLDEGKVVFLHRFEARTRRAFVPSGTSLPAHCSSIGKALLSVLPFAEVREAVSADRLVPVTAKTMCSRDVFMSALEETRRAGFALDDEENTPGLRCIAAPVFDAYHRPVAAVSLAAPVERLELGQVAECGRKVAAAARELTQAWSGARL</sequence>
<feature type="domain" description="IclR-ED" evidence="6">
    <location>
        <begin position="113"/>
        <end position="295"/>
    </location>
</feature>
<evidence type="ECO:0000256" key="4">
    <source>
        <dbReference type="SAM" id="MobiDB-lite"/>
    </source>
</evidence>
<dbReference type="InterPro" id="IPR050707">
    <property type="entry name" value="HTH_MetabolicPath_Reg"/>
</dbReference>
<reference evidence="7 8" key="3">
    <citation type="journal article" date="2008" name="BMC Genomics">
        <title>The genome of the versatile nitrogen fixer Azorhizobium caulinodans ORS571.</title>
        <authorList>
            <person name="Lee KB."/>
            <person name="Backer P.D."/>
            <person name="Aono T."/>
            <person name="Liu CT."/>
            <person name="Suzuki S."/>
            <person name="Suzuki T."/>
            <person name="Kaneko T."/>
            <person name="Yamada M."/>
            <person name="Tabata S."/>
            <person name="Kupfer D.M."/>
            <person name="Najar F.Z."/>
            <person name="Wiley G.B."/>
            <person name="Roe B."/>
            <person name="Binnewies T.T."/>
            <person name="Ussery D.W."/>
            <person name="D'Haeze W."/>
            <person name="Herder J.D."/>
            <person name="Gevers D."/>
            <person name="Vereecke D."/>
            <person name="Holsters M."/>
            <person name="Oyaizu H."/>
        </authorList>
    </citation>
    <scope>NUCLEOTIDE SEQUENCE [LARGE SCALE GENOMIC DNA]</scope>
    <source>
        <strain evidence="8">ATCC 43989 / DSM 5975 / JCM 20966 / LMG 6465 / NBRC 14845 / NCIMB 13405 / ORS 571</strain>
    </source>
</reference>
<feature type="domain" description="HTH iclR-type" evidence="5">
    <location>
        <begin position="50"/>
        <end position="112"/>
    </location>
</feature>
<dbReference type="Gene3D" id="1.10.10.10">
    <property type="entry name" value="Winged helix-like DNA-binding domain superfamily/Winged helix DNA-binding domain"/>
    <property type="match status" value="1"/>
</dbReference>
<reference evidence="7 8" key="4">
    <citation type="journal article" date="2009" name="Appl. Environ. Microbiol.">
        <title>Comparative genome-wide transcriptional profiling of Azorhizobium caulinodans ORS571 grown under free-living and symbiotic conditions.</title>
        <authorList>
            <person name="Tsukada S."/>
            <person name="Aono T."/>
            <person name="Akiba N."/>
            <person name="Lee KB."/>
            <person name="Liu CT."/>
            <person name="Toyazaki H."/>
            <person name="Oyaizu H."/>
        </authorList>
    </citation>
    <scope>NUCLEOTIDE SEQUENCE [LARGE SCALE GENOMIC DNA]</scope>
    <source>
        <strain evidence="8">ATCC 43989 / DSM 5975 / JCM 20966 / LMG 6465 / NBRC 14845 / NCIMB 13405 / ORS 571</strain>
    </source>
</reference>
<dbReference type="PANTHER" id="PTHR30136:SF24">
    <property type="entry name" value="HTH-TYPE TRANSCRIPTIONAL REPRESSOR ALLR"/>
    <property type="match status" value="1"/>
</dbReference>
<dbReference type="KEGG" id="azc:AZC_3198"/>
<proteinExistence type="predicted"/>
<dbReference type="Gene3D" id="3.30.450.40">
    <property type="match status" value="1"/>
</dbReference>
<dbReference type="HOGENOM" id="CLU_062618_6_0_5"/>